<reference evidence="2 3" key="1">
    <citation type="submission" date="2019-04" db="EMBL/GenBank/DDBJ databases">
        <title>High contiguity whole genome sequence and gene annotation resource for two Venturia nashicola isolates.</title>
        <authorList>
            <person name="Prokchorchik M."/>
            <person name="Won K."/>
            <person name="Lee Y."/>
            <person name="Choi E.D."/>
            <person name="Segonzac C."/>
            <person name="Sohn K.H."/>
        </authorList>
    </citation>
    <scope>NUCLEOTIDE SEQUENCE [LARGE SCALE GENOMIC DNA]</scope>
    <source>
        <strain evidence="2 3">PRI2</strain>
    </source>
</reference>
<evidence type="ECO:0000313" key="2">
    <source>
        <dbReference type="EMBL" id="TID15232.1"/>
    </source>
</evidence>
<keyword evidence="3" id="KW-1185">Reference proteome</keyword>
<dbReference type="AlphaFoldDB" id="A0A4Z1NVC6"/>
<comment type="caution">
    <text evidence="2">The sequence shown here is derived from an EMBL/GenBank/DDBJ whole genome shotgun (WGS) entry which is preliminary data.</text>
</comment>
<feature type="region of interest" description="Disordered" evidence="1">
    <location>
        <begin position="87"/>
        <end position="108"/>
    </location>
</feature>
<sequence length="108" mass="12260">MSTVNSNNESVTGSTKLPYEAATHDMIMQESSSRTVTAGHRRHSLPEEFWTLVIPPNEMGIEDWDDQPFIQPQPQSRRKKNKVFQLGEDPKMCPNSWLKGGFRQPTSG</sequence>
<proteinExistence type="predicted"/>
<accession>A0A4Z1NVC6</accession>
<feature type="compositionally biased region" description="Polar residues" evidence="1">
    <location>
        <begin position="1"/>
        <end position="15"/>
    </location>
</feature>
<evidence type="ECO:0000256" key="1">
    <source>
        <dbReference type="SAM" id="MobiDB-lite"/>
    </source>
</evidence>
<name>A0A4Z1NVC6_9PEZI</name>
<protein>
    <submittedName>
        <fullName evidence="2">Uncharacterized protein</fullName>
    </submittedName>
</protein>
<dbReference type="EMBL" id="SNSC02000021">
    <property type="protein sequence ID" value="TID15232.1"/>
    <property type="molecule type" value="Genomic_DNA"/>
</dbReference>
<evidence type="ECO:0000313" key="3">
    <source>
        <dbReference type="Proteomes" id="UP000298493"/>
    </source>
</evidence>
<gene>
    <name evidence="2" type="ORF">E6O75_ATG08485</name>
</gene>
<feature type="region of interest" description="Disordered" evidence="1">
    <location>
        <begin position="63"/>
        <end position="82"/>
    </location>
</feature>
<feature type="region of interest" description="Disordered" evidence="1">
    <location>
        <begin position="1"/>
        <end position="21"/>
    </location>
</feature>
<dbReference type="Proteomes" id="UP000298493">
    <property type="component" value="Unassembled WGS sequence"/>
</dbReference>
<organism evidence="2 3">
    <name type="scientific">Venturia nashicola</name>
    <dbReference type="NCBI Taxonomy" id="86259"/>
    <lineage>
        <taxon>Eukaryota</taxon>
        <taxon>Fungi</taxon>
        <taxon>Dikarya</taxon>
        <taxon>Ascomycota</taxon>
        <taxon>Pezizomycotina</taxon>
        <taxon>Dothideomycetes</taxon>
        <taxon>Pleosporomycetidae</taxon>
        <taxon>Venturiales</taxon>
        <taxon>Venturiaceae</taxon>
        <taxon>Venturia</taxon>
    </lineage>
</organism>